<dbReference type="Gene3D" id="1.50.10.10">
    <property type="match status" value="2"/>
</dbReference>
<dbReference type="AlphaFoldDB" id="A0A212KFJ0"/>
<dbReference type="PANTHER" id="PTHR42899">
    <property type="entry name" value="SPERMATOGENESIS-ASSOCIATED PROTEIN 20"/>
    <property type="match status" value="1"/>
</dbReference>
<dbReference type="InterPro" id="IPR012341">
    <property type="entry name" value="6hp_glycosidase-like_sf"/>
</dbReference>
<dbReference type="SUPFAM" id="SSF48208">
    <property type="entry name" value="Six-hairpin glycosidases"/>
    <property type="match status" value="1"/>
</dbReference>
<evidence type="ECO:0000259" key="1">
    <source>
        <dbReference type="Pfam" id="PF03190"/>
    </source>
</evidence>
<dbReference type="InterPro" id="IPR008928">
    <property type="entry name" value="6-hairpin_glycosidase_sf"/>
</dbReference>
<proteinExistence type="predicted"/>
<dbReference type="GO" id="GO:0005975">
    <property type="term" value="P:carbohydrate metabolic process"/>
    <property type="evidence" value="ECO:0007669"/>
    <property type="project" value="InterPro"/>
</dbReference>
<name>A0A212KFJ0_9FIRM</name>
<accession>A0A212KFJ0</accession>
<sequence>MNRLSREKSPYLLQHAENPVDWHPWGPEAFEIARAEDKPVFLSVGYSTCHWCHVMAHESFEDRAVAEVINAHFIPVKVDREERPDVDAVYMAACVAMNGSGGWPLTVLLTPEQKPFWAGTYLPKNQLLSLLAQAAQQWHGNRANLLSAGDAMTNYLRQEERSKPGAPRRALAELAVVHLGQSFDRAWGGFGPAPKFPIPHNLLFLLRYAPLAGDASAGEMAERTLEGMYRGGLFDHVGGGFSRYSTDEKWLAPHFEKMLYDNALLALAYAEAYQQTRRPLWGQIVRRTLDYVLRELTDPRGGFYCGQDADSEGAEGLYYLLSPGELEDLLGAADAAAFCQWHGVTTEGNFEGKSIPNLIAQTDIDREPEGIGTLRERVYAYRLERARLHKDDKVLAAWNGLALAAMARAGLALEEPRYLDAAECAARFLKQNLTDNEGRLLARWREGEAAHPGKLDDYAFCAWGLLELYAATLRPEHLAEAARLAGLLLDLFSDERGGGLYPYPSDVEQLITRNKETYDGAMPSGNSAAALVFSRLARLTGQGRWRSAADQQLAYLAGVMEPYPEGHGFALLALLEEQWPSAELVCAAQEVPGALLDFLRERPRPELSVLVKTPLTGSALARLAPFTADYPTPPSGARYYLCRGQSCTRPVETIGEVRRLLGEE</sequence>
<dbReference type="Pfam" id="PF03190">
    <property type="entry name" value="Thioredox_DsbH"/>
    <property type="match status" value="1"/>
</dbReference>
<dbReference type="SUPFAM" id="SSF52833">
    <property type="entry name" value="Thioredoxin-like"/>
    <property type="match status" value="1"/>
</dbReference>
<dbReference type="InterPro" id="IPR004879">
    <property type="entry name" value="Ssp411-like_TRX"/>
</dbReference>
<evidence type="ECO:0000313" key="2">
    <source>
        <dbReference type="EMBL" id="SBW10412.1"/>
    </source>
</evidence>
<gene>
    <name evidence="2" type="ORF">KL86CLO1_12927</name>
</gene>
<dbReference type="InterPro" id="IPR024705">
    <property type="entry name" value="Ssp411"/>
</dbReference>
<dbReference type="PANTHER" id="PTHR42899:SF1">
    <property type="entry name" value="SPERMATOGENESIS-ASSOCIATED PROTEIN 20"/>
    <property type="match status" value="1"/>
</dbReference>
<dbReference type="EMBL" id="FLUN01000001">
    <property type="protein sequence ID" value="SBW10412.1"/>
    <property type="molecule type" value="Genomic_DNA"/>
</dbReference>
<dbReference type="InterPro" id="IPR036249">
    <property type="entry name" value="Thioredoxin-like_sf"/>
</dbReference>
<dbReference type="Gene3D" id="3.40.30.10">
    <property type="entry name" value="Glutaredoxin"/>
    <property type="match status" value="1"/>
</dbReference>
<feature type="domain" description="Spermatogenesis-associated protein 20-like TRX" evidence="1">
    <location>
        <begin position="1"/>
        <end position="156"/>
    </location>
</feature>
<protein>
    <recommendedName>
        <fullName evidence="1">Spermatogenesis-associated protein 20-like TRX domain-containing protein</fullName>
    </recommendedName>
</protein>
<dbReference type="PIRSF" id="PIRSF006402">
    <property type="entry name" value="UCP006402_thioredoxin"/>
    <property type="match status" value="1"/>
</dbReference>
<organism evidence="2">
    <name type="scientific">uncultured Eubacteriales bacterium</name>
    <dbReference type="NCBI Taxonomy" id="172733"/>
    <lineage>
        <taxon>Bacteria</taxon>
        <taxon>Bacillati</taxon>
        <taxon>Bacillota</taxon>
        <taxon>Clostridia</taxon>
        <taxon>Eubacteriales</taxon>
        <taxon>environmental samples</taxon>
    </lineage>
</organism>
<reference evidence="2" key="1">
    <citation type="submission" date="2016-04" db="EMBL/GenBank/DDBJ databases">
        <authorList>
            <person name="Evans L.H."/>
            <person name="Alamgir A."/>
            <person name="Owens N."/>
            <person name="Weber N.D."/>
            <person name="Virtaneva K."/>
            <person name="Barbian K."/>
            <person name="Babar A."/>
            <person name="Rosenke K."/>
        </authorList>
    </citation>
    <scope>NUCLEOTIDE SEQUENCE</scope>
    <source>
        <strain evidence="2">86</strain>
    </source>
</reference>
<dbReference type="CDD" id="cd02955">
    <property type="entry name" value="SSP411"/>
    <property type="match status" value="1"/>
</dbReference>